<dbReference type="GO" id="GO:0016758">
    <property type="term" value="F:hexosyltransferase activity"/>
    <property type="evidence" value="ECO:0007669"/>
    <property type="project" value="UniProtKB-ARBA"/>
</dbReference>
<dbReference type="RefSeq" id="WP_285737250.1">
    <property type="nucleotide sequence ID" value="NZ_BSSA01000012.1"/>
</dbReference>
<dbReference type="InterPro" id="IPR010610">
    <property type="entry name" value="EryCIII-like_C"/>
</dbReference>
<keyword evidence="1" id="KW-0808">Transferase</keyword>
<dbReference type="EMBL" id="BSSA01000012">
    <property type="protein sequence ID" value="GLW71487.1"/>
    <property type="molecule type" value="Genomic_DNA"/>
</dbReference>
<proteinExistence type="predicted"/>
<dbReference type="InterPro" id="IPR050426">
    <property type="entry name" value="Glycosyltransferase_28"/>
</dbReference>
<evidence type="ECO:0000256" key="2">
    <source>
        <dbReference type="SAM" id="MobiDB-lite"/>
    </source>
</evidence>
<accession>A0A9W6QBE1</accession>
<feature type="compositionally biased region" description="Low complexity" evidence="2">
    <location>
        <begin position="91"/>
        <end position="104"/>
    </location>
</feature>
<dbReference type="InterPro" id="IPR002213">
    <property type="entry name" value="UDP_glucos_trans"/>
</dbReference>
<organism evidence="4 5">
    <name type="scientific">Kitasatospora phosalacinea</name>
    <dbReference type="NCBI Taxonomy" id="2065"/>
    <lineage>
        <taxon>Bacteria</taxon>
        <taxon>Bacillati</taxon>
        <taxon>Actinomycetota</taxon>
        <taxon>Actinomycetes</taxon>
        <taxon>Kitasatosporales</taxon>
        <taxon>Streptomycetaceae</taxon>
        <taxon>Kitasatospora</taxon>
    </lineage>
</organism>
<gene>
    <name evidence="4" type="ORF">Kpho02_37860</name>
</gene>
<evidence type="ECO:0000313" key="5">
    <source>
        <dbReference type="Proteomes" id="UP001165041"/>
    </source>
</evidence>
<dbReference type="Gene3D" id="3.40.50.2000">
    <property type="entry name" value="Glycogen Phosphorylase B"/>
    <property type="match status" value="2"/>
</dbReference>
<evidence type="ECO:0000256" key="1">
    <source>
        <dbReference type="ARBA" id="ARBA00022679"/>
    </source>
</evidence>
<name>A0A9W6QBE1_9ACTN</name>
<sequence length="552" mass="57948">MTAHPLLREVAELLRRTLGQPPAWLDTLHPDTLLDSELHLESHDLATWSLALRTRYGPAADLATHLTTLDLDALTTVTLADVAALAATAEDRAAGAPVPGKVAASDGTEPYGGERAEGPTGAAPGAPPGVAEPVPDLPSLSPSPSPPSDPSAVPSAVAVGARTRPGRFLFVSLPLFGHVNPLAAVSRELTARGHEVLWAGSEAFLRPLLGEGTPIAPIPLRAHRGQADRGLAAARSRWDGYIVPHARHTLPGIERAVAAFRPDVLAVDQHAVAGALAAHRAGLPWASLAPTTMELTRPYRTTVPRVEEWIEQRMAAMWRAAGLPGEPPHDLRFSPHLLVAFTGEALTGPLEWPDNAVLVGPALAAREPDRTFPWEWIDPARRLVLVTVGTLSLDLAADFHARVVQALRPLGDRLQAVVAAPDGTVADPPAHVLVRPRVPVLELMPKLAAVVSHGGLNTVCEALAHGVPLLVAPIKGDQPINAAQVAAAGAGRRVRFAHASPQQLRTELLAVLDDPSHAAAARRVRESFAAAGGAPAAADHLETLLPAGPTRP</sequence>
<dbReference type="Pfam" id="PF06722">
    <property type="entry name" value="EryCIII-like_C"/>
    <property type="match status" value="1"/>
</dbReference>
<reference evidence="4" key="1">
    <citation type="submission" date="2023-02" db="EMBL/GenBank/DDBJ databases">
        <title>Kitasatospora phosalacinea NBRC 14627.</title>
        <authorList>
            <person name="Ichikawa N."/>
            <person name="Sato H."/>
            <person name="Tonouchi N."/>
        </authorList>
    </citation>
    <scope>NUCLEOTIDE SEQUENCE</scope>
    <source>
        <strain evidence="4">NBRC 14627</strain>
    </source>
</reference>
<dbReference type="Proteomes" id="UP001165041">
    <property type="component" value="Unassembled WGS sequence"/>
</dbReference>
<dbReference type="GO" id="GO:0017000">
    <property type="term" value="P:antibiotic biosynthetic process"/>
    <property type="evidence" value="ECO:0007669"/>
    <property type="project" value="UniProtKB-ARBA"/>
</dbReference>
<feature type="compositionally biased region" description="Low complexity" evidence="2">
    <location>
        <begin position="118"/>
        <end position="140"/>
    </location>
</feature>
<dbReference type="PANTHER" id="PTHR48050:SF13">
    <property type="entry name" value="STEROL 3-BETA-GLUCOSYLTRANSFERASE UGT80A2"/>
    <property type="match status" value="1"/>
</dbReference>
<evidence type="ECO:0000313" key="4">
    <source>
        <dbReference type="EMBL" id="GLW71487.1"/>
    </source>
</evidence>
<dbReference type="AlphaFoldDB" id="A0A9W6QBE1"/>
<dbReference type="CDD" id="cd03784">
    <property type="entry name" value="GT1_Gtf-like"/>
    <property type="match status" value="1"/>
</dbReference>
<evidence type="ECO:0000259" key="3">
    <source>
        <dbReference type="Pfam" id="PF06722"/>
    </source>
</evidence>
<dbReference type="PANTHER" id="PTHR48050">
    <property type="entry name" value="STEROL 3-BETA-GLUCOSYLTRANSFERASE"/>
    <property type="match status" value="1"/>
</dbReference>
<comment type="caution">
    <text evidence="4">The sequence shown here is derived from an EMBL/GenBank/DDBJ whole genome shotgun (WGS) entry which is preliminary data.</text>
</comment>
<dbReference type="GO" id="GO:0008194">
    <property type="term" value="F:UDP-glycosyltransferase activity"/>
    <property type="evidence" value="ECO:0007669"/>
    <property type="project" value="InterPro"/>
</dbReference>
<dbReference type="SUPFAM" id="SSF53756">
    <property type="entry name" value="UDP-Glycosyltransferase/glycogen phosphorylase"/>
    <property type="match status" value="1"/>
</dbReference>
<feature type="domain" description="Erythromycin biosynthesis protein CIII-like C-terminal" evidence="3">
    <location>
        <begin position="425"/>
        <end position="531"/>
    </location>
</feature>
<protein>
    <recommendedName>
        <fullName evidence="3">Erythromycin biosynthesis protein CIII-like C-terminal domain-containing protein</fullName>
    </recommendedName>
</protein>
<feature type="region of interest" description="Disordered" evidence="2">
    <location>
        <begin position="91"/>
        <end position="157"/>
    </location>
</feature>